<dbReference type="InterPro" id="IPR017949">
    <property type="entry name" value="Thaumatin_CS"/>
</dbReference>
<dbReference type="PRINTS" id="PR00347">
    <property type="entry name" value="THAUMATIN"/>
</dbReference>
<dbReference type="AlphaFoldDB" id="A0AAV1RUZ4"/>
<evidence type="ECO:0000313" key="5">
    <source>
        <dbReference type="EMBL" id="CAK7340501.1"/>
    </source>
</evidence>
<dbReference type="InterPro" id="IPR037176">
    <property type="entry name" value="Osmotin/thaumatin-like_sf"/>
</dbReference>
<reference evidence="5 6" key="1">
    <citation type="submission" date="2024-01" db="EMBL/GenBank/DDBJ databases">
        <authorList>
            <person name="Waweru B."/>
        </authorList>
    </citation>
    <scope>NUCLEOTIDE SEQUENCE [LARGE SCALE GENOMIC DNA]</scope>
</reference>
<keyword evidence="4" id="KW-0732">Signal</keyword>
<evidence type="ECO:0000256" key="3">
    <source>
        <dbReference type="SAM" id="MobiDB-lite"/>
    </source>
</evidence>
<organism evidence="5 6">
    <name type="scientific">Dovyalis caffra</name>
    <dbReference type="NCBI Taxonomy" id="77055"/>
    <lineage>
        <taxon>Eukaryota</taxon>
        <taxon>Viridiplantae</taxon>
        <taxon>Streptophyta</taxon>
        <taxon>Embryophyta</taxon>
        <taxon>Tracheophyta</taxon>
        <taxon>Spermatophyta</taxon>
        <taxon>Magnoliopsida</taxon>
        <taxon>eudicotyledons</taxon>
        <taxon>Gunneridae</taxon>
        <taxon>Pentapetalae</taxon>
        <taxon>rosids</taxon>
        <taxon>fabids</taxon>
        <taxon>Malpighiales</taxon>
        <taxon>Salicaceae</taxon>
        <taxon>Flacourtieae</taxon>
        <taxon>Dovyalis</taxon>
    </lineage>
</organism>
<keyword evidence="6" id="KW-1185">Reference proteome</keyword>
<dbReference type="FunFam" id="2.60.110.10:FF:000003">
    <property type="entry name" value="Thaumatin I"/>
    <property type="match status" value="1"/>
</dbReference>
<dbReference type="PROSITE" id="PS00316">
    <property type="entry name" value="THAUMATIN_1"/>
    <property type="match status" value="1"/>
</dbReference>
<dbReference type="PANTHER" id="PTHR31048">
    <property type="entry name" value="OS03G0233200 PROTEIN"/>
    <property type="match status" value="1"/>
</dbReference>
<name>A0AAV1RUZ4_9ROSI</name>
<dbReference type="EMBL" id="CAWUPB010001160">
    <property type="protein sequence ID" value="CAK7340501.1"/>
    <property type="molecule type" value="Genomic_DNA"/>
</dbReference>
<feature type="chain" id="PRO_5043819186" description="Osmotin" evidence="4">
    <location>
        <begin position="24"/>
        <end position="406"/>
    </location>
</feature>
<sequence>MGYSTKLFTSCLLLGLLFIPANAATFEIRNNCQYTVWAAASPGGGRRLDSGQTWMLDVPAGTSTGRIWGRTNCNFDSSGSGSCQTGDCTGGLVCQCWGVPPNTLAEYALNQFDNLDFYDISLIDGFNIPMEFGPASGGGGSCQALVCAADINGECPDELRTPGGCNNPCTVFQTDEYCCTGGPGSCNPTKYSRFFKDRCPTAYSYPQDGPASTISCPEGRQLPLTKEKGDHEEFLPRACGGGKCQALVCAADVNGQCPTELRTPGGCNNPFSVFKTNQYCCTNGQRSSGPTNFQCPNKFRTPGGCLLPLGISSFPIGDAWKPEQGTEDIVDDLMRSMPHVLPNLLPQLQARRWIPPDRGSNGHQQVTPMPVGNVNESEARSMDSDSSVQDYFPGELEKRVMQSHGN</sequence>
<dbReference type="SMART" id="SM00205">
    <property type="entry name" value="THN"/>
    <property type="match status" value="1"/>
</dbReference>
<proteinExistence type="inferred from homology"/>
<accession>A0AAV1RUZ4</accession>
<dbReference type="SUPFAM" id="SSF49870">
    <property type="entry name" value="Osmotin, thaumatin-like protein"/>
    <property type="match status" value="2"/>
</dbReference>
<dbReference type="PROSITE" id="PS51367">
    <property type="entry name" value="THAUMATIN_2"/>
    <property type="match status" value="2"/>
</dbReference>
<protein>
    <recommendedName>
        <fullName evidence="7">Osmotin</fullName>
    </recommendedName>
</protein>
<evidence type="ECO:0000256" key="2">
    <source>
        <dbReference type="ARBA" id="ARBA00023157"/>
    </source>
</evidence>
<feature type="region of interest" description="Disordered" evidence="3">
    <location>
        <begin position="356"/>
        <end position="406"/>
    </location>
</feature>
<evidence type="ECO:0000313" key="6">
    <source>
        <dbReference type="Proteomes" id="UP001314170"/>
    </source>
</evidence>
<evidence type="ECO:0000256" key="4">
    <source>
        <dbReference type="SAM" id="SignalP"/>
    </source>
</evidence>
<evidence type="ECO:0008006" key="7">
    <source>
        <dbReference type="Google" id="ProtNLM"/>
    </source>
</evidence>
<dbReference type="InterPro" id="IPR001938">
    <property type="entry name" value="Thaumatin"/>
</dbReference>
<dbReference type="Pfam" id="PF00314">
    <property type="entry name" value="Thaumatin"/>
    <property type="match status" value="1"/>
</dbReference>
<gene>
    <name evidence="5" type="ORF">DCAF_LOCUS15584</name>
</gene>
<keyword evidence="2" id="KW-1015">Disulfide bond</keyword>
<dbReference type="Proteomes" id="UP001314170">
    <property type="component" value="Unassembled WGS sequence"/>
</dbReference>
<evidence type="ECO:0000256" key="1">
    <source>
        <dbReference type="ARBA" id="ARBA00010607"/>
    </source>
</evidence>
<comment type="similarity">
    <text evidence="1">Belongs to the thaumatin family.</text>
</comment>
<comment type="caution">
    <text evidence="5">The sequence shown here is derived from an EMBL/GenBank/DDBJ whole genome shotgun (WGS) entry which is preliminary data.</text>
</comment>
<dbReference type="Gene3D" id="2.60.110.10">
    <property type="entry name" value="Thaumatin"/>
    <property type="match status" value="2"/>
</dbReference>
<feature type="signal peptide" evidence="4">
    <location>
        <begin position="1"/>
        <end position="23"/>
    </location>
</feature>